<evidence type="ECO:0000256" key="2">
    <source>
        <dbReference type="SAM" id="Phobius"/>
    </source>
</evidence>
<organism evidence="4">
    <name type="scientific">Harpegnathos saltator</name>
    <name type="common">Jerdon's jumping ant</name>
    <dbReference type="NCBI Taxonomy" id="610380"/>
    <lineage>
        <taxon>Eukaryota</taxon>
        <taxon>Metazoa</taxon>
        <taxon>Ecdysozoa</taxon>
        <taxon>Arthropoda</taxon>
        <taxon>Hexapoda</taxon>
        <taxon>Insecta</taxon>
        <taxon>Pterygota</taxon>
        <taxon>Neoptera</taxon>
        <taxon>Endopterygota</taxon>
        <taxon>Hymenoptera</taxon>
        <taxon>Apocrita</taxon>
        <taxon>Aculeata</taxon>
        <taxon>Formicoidea</taxon>
        <taxon>Formicidae</taxon>
        <taxon>Ponerinae</taxon>
        <taxon>Ponerini</taxon>
        <taxon>Harpegnathos</taxon>
    </lineage>
</organism>
<reference evidence="3 4" key="1">
    <citation type="journal article" date="2010" name="Science">
        <title>Genomic comparison of the ants Camponotus floridanus and Harpegnathos saltator.</title>
        <authorList>
            <person name="Bonasio R."/>
            <person name="Zhang G."/>
            <person name="Ye C."/>
            <person name="Mutti N.S."/>
            <person name="Fang X."/>
            <person name="Qin N."/>
            <person name="Donahue G."/>
            <person name="Yang P."/>
            <person name="Li Q."/>
            <person name="Li C."/>
            <person name="Zhang P."/>
            <person name="Huang Z."/>
            <person name="Berger S.L."/>
            <person name="Reinberg D."/>
            <person name="Wang J."/>
            <person name="Liebig J."/>
        </authorList>
    </citation>
    <scope>NUCLEOTIDE SEQUENCE [LARGE SCALE GENOMIC DNA]</scope>
    <source>
        <strain evidence="3 4">R22 G/1</strain>
    </source>
</reference>
<keyword evidence="4" id="KW-1185">Reference proteome</keyword>
<evidence type="ECO:0000313" key="3">
    <source>
        <dbReference type="EMBL" id="EFN85036.1"/>
    </source>
</evidence>
<name>E2BH03_HARSA</name>
<keyword evidence="2" id="KW-0812">Transmembrane</keyword>
<feature type="region of interest" description="Disordered" evidence="1">
    <location>
        <begin position="57"/>
        <end position="81"/>
    </location>
</feature>
<evidence type="ECO:0000256" key="1">
    <source>
        <dbReference type="SAM" id="MobiDB-lite"/>
    </source>
</evidence>
<feature type="region of interest" description="Disordered" evidence="1">
    <location>
        <begin position="121"/>
        <end position="174"/>
    </location>
</feature>
<keyword evidence="2" id="KW-0472">Membrane</keyword>
<keyword evidence="2" id="KW-1133">Transmembrane helix</keyword>
<sequence length="402" mass="46643">MRCIKQCDWTVEIDYGPIFGSSHRKAAQERRSQERLETIDAASAASKLRRGIRRARGERSLKRQRRATEKATDDELRDREATTTGQEFAIDNTTSVVIFELTQRLHNAHYVAFRPMSRGREFSKERNARTNHSHSIQYLKTPGECISAGPGFDDDDDDDDDDTTDTSPQTKTGFPADEEWHVVRFVLLRTAEGHDPSGLNYVFGRPYLCIVQMRNSMASRDPVKTNRGCSPRPDENTVETSRDWRFRRNAISKYDVTYDVHHVIQPKRSDLTLNSNLNVSCSNEQFRQQLIFLQRDVKLLLLPLSCLILAVLNYLLLKVFRNLILEPLIDIFRRSIYRGCGIERYVADLTRDDHENTTCRILYHFIDYIVSKHELTTDLNIRLRLENTTLEQFVNCLCGEYL</sequence>
<accession>E2BH03</accession>
<dbReference type="Proteomes" id="UP000008237">
    <property type="component" value="Unassembled WGS sequence"/>
</dbReference>
<dbReference type="EMBL" id="GL448255">
    <property type="protein sequence ID" value="EFN85036.1"/>
    <property type="molecule type" value="Genomic_DNA"/>
</dbReference>
<feature type="compositionally biased region" description="Acidic residues" evidence="1">
    <location>
        <begin position="152"/>
        <end position="164"/>
    </location>
</feature>
<evidence type="ECO:0000313" key="4">
    <source>
        <dbReference type="Proteomes" id="UP000008237"/>
    </source>
</evidence>
<dbReference type="InParanoid" id="E2BH03"/>
<protein>
    <submittedName>
        <fullName evidence="3">Uncharacterized protein</fullName>
    </submittedName>
</protein>
<feature type="transmembrane region" description="Helical" evidence="2">
    <location>
        <begin position="299"/>
        <end position="317"/>
    </location>
</feature>
<gene>
    <name evidence="3" type="ORF">EAI_16169</name>
</gene>
<dbReference type="AlphaFoldDB" id="E2BH03"/>
<proteinExistence type="predicted"/>